<reference evidence="1 2" key="1">
    <citation type="journal article" date="2020" name="Nat. Commun.">
        <title>Genome of Tripterygium wilfordii and identification of cytochrome P450 involved in triptolide biosynthesis.</title>
        <authorList>
            <person name="Tu L."/>
            <person name="Su P."/>
            <person name="Zhang Z."/>
            <person name="Gao L."/>
            <person name="Wang J."/>
            <person name="Hu T."/>
            <person name="Zhou J."/>
            <person name="Zhang Y."/>
            <person name="Zhao Y."/>
            <person name="Liu Y."/>
            <person name="Song Y."/>
            <person name="Tong Y."/>
            <person name="Lu Y."/>
            <person name="Yang J."/>
            <person name="Xu C."/>
            <person name="Jia M."/>
            <person name="Peters R.J."/>
            <person name="Huang L."/>
            <person name="Gao W."/>
        </authorList>
    </citation>
    <scope>NUCLEOTIDE SEQUENCE [LARGE SCALE GENOMIC DNA]</scope>
    <source>
        <strain evidence="2">cv. XIE 37</strain>
        <tissue evidence="1">Leaf</tissue>
    </source>
</reference>
<dbReference type="Proteomes" id="UP000593562">
    <property type="component" value="Unassembled WGS sequence"/>
</dbReference>
<accession>A0A7J7CAW3</accession>
<dbReference type="EMBL" id="JAAARO010000019">
    <property type="protein sequence ID" value="KAF5731311.1"/>
    <property type="molecule type" value="Genomic_DNA"/>
</dbReference>
<dbReference type="PROSITE" id="PS50096">
    <property type="entry name" value="IQ"/>
    <property type="match status" value="1"/>
</dbReference>
<dbReference type="InParanoid" id="A0A7J7CAW3"/>
<name>A0A7J7CAW3_TRIWF</name>
<keyword evidence="2" id="KW-1185">Reference proteome</keyword>
<evidence type="ECO:0000313" key="1">
    <source>
        <dbReference type="EMBL" id="KAF5731311.1"/>
    </source>
</evidence>
<protein>
    <submittedName>
        <fullName evidence="1">Protein IQ-DOMAIN 1-like</fullName>
    </submittedName>
</protein>
<organism evidence="1 2">
    <name type="scientific">Tripterygium wilfordii</name>
    <name type="common">Thunder God vine</name>
    <dbReference type="NCBI Taxonomy" id="458696"/>
    <lineage>
        <taxon>Eukaryota</taxon>
        <taxon>Viridiplantae</taxon>
        <taxon>Streptophyta</taxon>
        <taxon>Embryophyta</taxon>
        <taxon>Tracheophyta</taxon>
        <taxon>Spermatophyta</taxon>
        <taxon>Magnoliopsida</taxon>
        <taxon>eudicotyledons</taxon>
        <taxon>Gunneridae</taxon>
        <taxon>Pentapetalae</taxon>
        <taxon>rosids</taxon>
        <taxon>fabids</taxon>
        <taxon>Celastrales</taxon>
        <taxon>Celastraceae</taxon>
        <taxon>Tripterygium</taxon>
    </lineage>
</organism>
<sequence>MGRRVTRRGEDHEHEEDQKVKIFILFFILKISNIACILQKRGKRRWILRKPSNHQERVIQHYCEEATKPGTSNADDTSANDRHAIAVAIATTTAAQAAIATAKAAAEVARLAMLSSFVKQHFAVIIIQTALRGYQV</sequence>
<proteinExistence type="predicted"/>
<comment type="caution">
    <text evidence="1">The sequence shown here is derived from an EMBL/GenBank/DDBJ whole genome shotgun (WGS) entry which is preliminary data.</text>
</comment>
<dbReference type="AlphaFoldDB" id="A0A7J7CAW3"/>
<gene>
    <name evidence="1" type="ORF">HS088_TW19G00919</name>
</gene>
<evidence type="ECO:0000313" key="2">
    <source>
        <dbReference type="Proteomes" id="UP000593562"/>
    </source>
</evidence>